<dbReference type="InterPro" id="IPR003660">
    <property type="entry name" value="HAMP_dom"/>
</dbReference>
<dbReference type="Proteomes" id="UP000721861">
    <property type="component" value="Unassembled WGS sequence"/>
</dbReference>
<evidence type="ECO:0000256" key="3">
    <source>
        <dbReference type="PROSITE-ProRule" id="PRU00284"/>
    </source>
</evidence>
<evidence type="ECO:0000256" key="6">
    <source>
        <dbReference type="SAM" id="Phobius"/>
    </source>
</evidence>
<evidence type="ECO:0000256" key="5">
    <source>
        <dbReference type="SAM" id="MobiDB-lite"/>
    </source>
</evidence>
<feature type="domain" description="HAMP" evidence="8">
    <location>
        <begin position="302"/>
        <end position="354"/>
    </location>
</feature>
<keyword evidence="6" id="KW-0472">Membrane</keyword>
<dbReference type="SMART" id="SM00304">
    <property type="entry name" value="HAMP"/>
    <property type="match status" value="1"/>
</dbReference>
<evidence type="ECO:0000259" key="7">
    <source>
        <dbReference type="PROSITE" id="PS50111"/>
    </source>
</evidence>
<accession>A0ABS5KDU7</accession>
<feature type="region of interest" description="Disordered" evidence="5">
    <location>
        <begin position="627"/>
        <end position="652"/>
    </location>
</feature>
<keyword evidence="6" id="KW-1133">Transmembrane helix</keyword>
<dbReference type="InterPro" id="IPR051310">
    <property type="entry name" value="MCP_chemotaxis"/>
</dbReference>
<evidence type="ECO:0000313" key="9">
    <source>
        <dbReference type="EMBL" id="MBS2213185.1"/>
    </source>
</evidence>
<dbReference type="Pfam" id="PF00672">
    <property type="entry name" value="HAMP"/>
    <property type="match status" value="1"/>
</dbReference>
<sequence>MGNFTIRQKLIGLIAAIALVLLIIGTMTYLSFNKIDTLHEHLAYAKQLQENMLKMRKSEKDFMLRDLISYDYFETGQSKYLNAFHEVKQDNLKTLQTLQESRYIEEFNLVNNLQELKADFEEYDKHFDSLVQLLTQRGLKDYGRIGEMRTAVKALEENYNDASFIAAQQLLLRKHEKDYLLRKDISYQKKLNDAVDAFIKQIKSSKQLTESKKDILTMRLKNYQQAFNNIISIDERIGLSETEGIKGQLRATIHKTEPAIDAIVVAIENESEQSINATIRNIIVLIIFFLVATISLLIVILSTIQNGLHAAQDAVNAVAHGDFSQNVEIKNQDEIGKLLKDVQLMINKLRKSVTVATEVSKGNLLVLDSMNEDEFEGELDDALIQMVNRLKIIIEEIMIASDNFATVSNQLSTSSEQLSSGSSEQAASSEEISSSIEEMTSSISQNADNAKRTEQIANKTAREMNEGQLAVDESNRAIKQIAEKIFIINDISHKTDLLAINAAVEAARAGENGKGFAVVASEVRKLAEQTQRAAREITELAATSVDIAEKSGNMLKTLVPEIQKTAQLVEEINISSEEQSAGVTQINSGVQQLANITQENAASSEELASTAEELSSQAAQMKETVSFFKTKETSPRQATLKAGKKKSAKVANEEKMAEGIQIDIEENTKSVDDEYESI</sequence>
<dbReference type="PROSITE" id="PS50111">
    <property type="entry name" value="CHEMOTAXIS_TRANSDUC_2"/>
    <property type="match status" value="1"/>
</dbReference>
<dbReference type="SMART" id="SM01358">
    <property type="entry name" value="HBM"/>
    <property type="match status" value="1"/>
</dbReference>
<name>A0ABS5KDU7_9BACT</name>
<keyword evidence="3" id="KW-0807">Transducer</keyword>
<dbReference type="PANTHER" id="PTHR43531:SF11">
    <property type="entry name" value="METHYL-ACCEPTING CHEMOTAXIS PROTEIN 3"/>
    <property type="match status" value="1"/>
</dbReference>
<dbReference type="InterPro" id="IPR032255">
    <property type="entry name" value="HBM"/>
</dbReference>
<feature type="domain" description="Methyl-accepting transducer" evidence="7">
    <location>
        <begin position="400"/>
        <end position="615"/>
    </location>
</feature>
<feature type="transmembrane region" description="Helical" evidence="6">
    <location>
        <begin position="282"/>
        <end position="304"/>
    </location>
</feature>
<feature type="coiled-coil region" evidence="4">
    <location>
        <begin position="593"/>
        <end position="624"/>
    </location>
</feature>
<dbReference type="PROSITE" id="PS50885">
    <property type="entry name" value="HAMP"/>
    <property type="match status" value="1"/>
</dbReference>
<keyword evidence="4" id="KW-0175">Coiled coil</keyword>
<proteinExistence type="inferred from homology"/>
<organism evidence="9 10">
    <name type="scientific">Carboxylicivirga mesophila</name>
    <dbReference type="NCBI Taxonomy" id="1166478"/>
    <lineage>
        <taxon>Bacteria</taxon>
        <taxon>Pseudomonadati</taxon>
        <taxon>Bacteroidota</taxon>
        <taxon>Bacteroidia</taxon>
        <taxon>Marinilabiliales</taxon>
        <taxon>Marinilabiliaceae</taxon>
        <taxon>Carboxylicivirga</taxon>
    </lineage>
</organism>
<feature type="transmembrane region" description="Helical" evidence="6">
    <location>
        <begin position="12"/>
        <end position="32"/>
    </location>
</feature>
<comment type="caution">
    <text evidence="9">The sequence shown here is derived from an EMBL/GenBank/DDBJ whole genome shotgun (WGS) entry which is preliminary data.</text>
</comment>
<reference evidence="9 10" key="1">
    <citation type="journal article" date="2014" name="Int. J. Syst. Evol. Microbiol.">
        <title>Carboxylicivirga gen. nov. in the family Marinilabiliaceae with two novel species, Carboxylicivirga mesophila sp. nov. and Carboxylicivirga taeanensis sp. nov., and reclassification of Cytophaga fermentans as Saccharicrinis fermentans gen. nov., comb. nov.</title>
        <authorList>
            <person name="Yang S.H."/>
            <person name="Seo H.S."/>
            <person name="Woo J.H."/>
            <person name="Oh H.M."/>
            <person name="Jang H."/>
            <person name="Lee J.H."/>
            <person name="Kim S.J."/>
            <person name="Kwon K.K."/>
        </authorList>
    </citation>
    <scope>NUCLEOTIDE SEQUENCE [LARGE SCALE GENOMIC DNA]</scope>
    <source>
        <strain evidence="9 10">JCM 18290</strain>
    </source>
</reference>
<dbReference type="SUPFAM" id="SSF58104">
    <property type="entry name" value="Methyl-accepting chemotaxis protein (MCP) signaling domain"/>
    <property type="match status" value="1"/>
</dbReference>
<evidence type="ECO:0000313" key="10">
    <source>
        <dbReference type="Proteomes" id="UP000721861"/>
    </source>
</evidence>
<keyword evidence="10" id="KW-1185">Reference proteome</keyword>
<dbReference type="EMBL" id="JAGUCN010000023">
    <property type="protein sequence ID" value="MBS2213185.1"/>
    <property type="molecule type" value="Genomic_DNA"/>
</dbReference>
<evidence type="ECO:0000256" key="1">
    <source>
        <dbReference type="ARBA" id="ARBA00022500"/>
    </source>
</evidence>
<dbReference type="InterPro" id="IPR004089">
    <property type="entry name" value="MCPsignal_dom"/>
</dbReference>
<comment type="similarity">
    <text evidence="2">Belongs to the methyl-accepting chemotaxis (MCP) protein family.</text>
</comment>
<dbReference type="Pfam" id="PF00015">
    <property type="entry name" value="MCPsignal"/>
    <property type="match status" value="1"/>
</dbReference>
<gene>
    <name evidence="9" type="ORF">KEM09_17360</name>
</gene>
<dbReference type="CDD" id="cd06225">
    <property type="entry name" value="HAMP"/>
    <property type="match status" value="1"/>
</dbReference>
<dbReference type="PANTHER" id="PTHR43531">
    <property type="entry name" value="PROTEIN ICFG"/>
    <property type="match status" value="1"/>
</dbReference>
<dbReference type="Gene3D" id="1.10.287.950">
    <property type="entry name" value="Methyl-accepting chemotaxis protein"/>
    <property type="match status" value="1"/>
</dbReference>
<feature type="compositionally biased region" description="Low complexity" evidence="5">
    <location>
        <begin position="415"/>
        <end position="445"/>
    </location>
</feature>
<dbReference type="Gene3D" id="6.10.340.10">
    <property type="match status" value="1"/>
</dbReference>
<keyword evidence="6" id="KW-0812">Transmembrane</keyword>
<evidence type="ECO:0000259" key="8">
    <source>
        <dbReference type="PROSITE" id="PS50885"/>
    </source>
</evidence>
<keyword evidence="1" id="KW-0145">Chemotaxis</keyword>
<feature type="region of interest" description="Disordered" evidence="5">
    <location>
        <begin position="415"/>
        <end position="450"/>
    </location>
</feature>
<protein>
    <submittedName>
        <fullName evidence="9">HAMP domain-containing protein</fullName>
    </submittedName>
</protein>
<dbReference type="RefSeq" id="WP_212230219.1">
    <property type="nucleotide sequence ID" value="NZ_JAGUCN010000023.1"/>
</dbReference>
<evidence type="ECO:0000256" key="4">
    <source>
        <dbReference type="SAM" id="Coils"/>
    </source>
</evidence>
<dbReference type="SMART" id="SM00283">
    <property type="entry name" value="MA"/>
    <property type="match status" value="1"/>
</dbReference>
<evidence type="ECO:0000256" key="2">
    <source>
        <dbReference type="ARBA" id="ARBA00029447"/>
    </source>
</evidence>